<comment type="function">
    <text evidence="7">TFIIF is a general transcription initiation factor that binds to RNA polymerase II and helps to recruit it to the initiation complex in collaboration with TFIIB. It promotes transcription elongation.</text>
</comment>
<dbReference type="OMA" id="WYNFIPV"/>
<protein>
    <recommendedName>
        <fullName evidence="7">Transcription initiation factor IIF subunit alpha</fullName>
    </recommendedName>
</protein>
<proteinExistence type="inferred from homology"/>
<dbReference type="HOGENOM" id="CLU_027572_1_0_1"/>
<name>A7RIQ9_NEMVE</name>
<reference evidence="9 10" key="1">
    <citation type="journal article" date="2007" name="Science">
        <title>Sea anemone genome reveals ancestral eumetazoan gene repertoire and genomic organization.</title>
        <authorList>
            <person name="Putnam N.H."/>
            <person name="Srivastava M."/>
            <person name="Hellsten U."/>
            <person name="Dirks B."/>
            <person name="Chapman J."/>
            <person name="Salamov A."/>
            <person name="Terry A."/>
            <person name="Shapiro H."/>
            <person name="Lindquist E."/>
            <person name="Kapitonov V.V."/>
            <person name="Jurka J."/>
            <person name="Genikhovich G."/>
            <person name="Grigoriev I.V."/>
            <person name="Lucas S.M."/>
            <person name="Steele R.E."/>
            <person name="Finnerty J.R."/>
            <person name="Technau U."/>
            <person name="Martindale M.Q."/>
            <person name="Rokhsar D.S."/>
        </authorList>
    </citation>
    <scope>NUCLEOTIDE SEQUENCE [LARGE SCALE GENOMIC DNA]</scope>
    <source>
        <strain evidence="10">CH2 X CH6</strain>
    </source>
</reference>
<keyword evidence="3 7" id="KW-0805">Transcription regulation</keyword>
<organism evidence="9 10">
    <name type="scientific">Nematostella vectensis</name>
    <name type="common">Starlet sea anemone</name>
    <dbReference type="NCBI Taxonomy" id="45351"/>
    <lineage>
        <taxon>Eukaryota</taxon>
        <taxon>Metazoa</taxon>
        <taxon>Cnidaria</taxon>
        <taxon>Anthozoa</taxon>
        <taxon>Hexacorallia</taxon>
        <taxon>Actiniaria</taxon>
        <taxon>Edwardsiidae</taxon>
        <taxon>Nematostella</taxon>
    </lineage>
</organism>
<accession>A7RIQ9</accession>
<dbReference type="PhylomeDB" id="A7RIQ9"/>
<dbReference type="GO" id="GO:0032968">
    <property type="term" value="P:positive regulation of transcription elongation by RNA polymerase II"/>
    <property type="evidence" value="ECO:0007669"/>
    <property type="project" value="InterPro"/>
</dbReference>
<dbReference type="AlphaFoldDB" id="A7RIQ9"/>
<dbReference type="GO" id="GO:0003677">
    <property type="term" value="F:DNA binding"/>
    <property type="evidence" value="ECO:0007669"/>
    <property type="project" value="UniProtKB-KW"/>
</dbReference>
<feature type="non-terminal residue" evidence="9">
    <location>
        <position position="1"/>
    </location>
</feature>
<feature type="compositionally biased region" description="Basic and acidic residues" evidence="8">
    <location>
        <begin position="60"/>
        <end position="69"/>
    </location>
</feature>
<feature type="region of interest" description="Disordered" evidence="8">
    <location>
        <begin position="41"/>
        <end position="87"/>
    </location>
</feature>
<keyword evidence="6 7" id="KW-0539">Nucleus</keyword>
<dbReference type="STRING" id="45351.A7RIQ9"/>
<sequence length="177" mass="20222">TEYKVRVPRNLAKKYSMMRFQSGSKVDFSSVSKANMNRMVSTSESKEEEAMPTHGAGSEYGREWREEARKRRRGYMPKTADPKSAPWALKIGGKAGKKEAGINDNSNYYILTQCPDGAFEAVPVDSWYNFTPNIHYHTLNAEEAEEEFNRRDKTVNFFSLMVKKRLQSGDDTEGVED</sequence>
<dbReference type="GO" id="GO:0005634">
    <property type="term" value="C:nucleus"/>
    <property type="evidence" value="ECO:0007669"/>
    <property type="project" value="UniProtKB-SubCell"/>
</dbReference>
<evidence type="ECO:0000256" key="2">
    <source>
        <dbReference type="ARBA" id="ARBA00005249"/>
    </source>
</evidence>
<dbReference type="SUPFAM" id="SSF50916">
    <property type="entry name" value="Rap30/74 interaction domains"/>
    <property type="match status" value="1"/>
</dbReference>
<dbReference type="Pfam" id="PF05793">
    <property type="entry name" value="TFIIF_alpha"/>
    <property type="match status" value="1"/>
</dbReference>
<feature type="non-terminal residue" evidence="9">
    <location>
        <position position="177"/>
    </location>
</feature>
<dbReference type="eggNOG" id="KOG2393">
    <property type="taxonomic scope" value="Eukaryota"/>
</dbReference>
<evidence type="ECO:0000256" key="4">
    <source>
        <dbReference type="ARBA" id="ARBA00023125"/>
    </source>
</evidence>
<comment type="subcellular location">
    <subcellularLocation>
        <location evidence="1 7">Nucleus</location>
    </subcellularLocation>
</comment>
<dbReference type="InterPro" id="IPR008851">
    <property type="entry name" value="TFIIF-alpha"/>
</dbReference>
<dbReference type="PANTHER" id="PTHR13011">
    <property type="entry name" value="TFIIF-ALPHA"/>
    <property type="match status" value="1"/>
</dbReference>
<evidence type="ECO:0000313" key="10">
    <source>
        <dbReference type="Proteomes" id="UP000001593"/>
    </source>
</evidence>
<evidence type="ECO:0000256" key="3">
    <source>
        <dbReference type="ARBA" id="ARBA00023015"/>
    </source>
</evidence>
<dbReference type="EMBL" id="DS469512">
    <property type="protein sequence ID" value="EDO48760.1"/>
    <property type="molecule type" value="Genomic_DNA"/>
</dbReference>
<keyword evidence="10" id="KW-1185">Reference proteome</keyword>
<dbReference type="GO" id="GO:0006367">
    <property type="term" value="P:transcription initiation at RNA polymerase II promoter"/>
    <property type="evidence" value="ECO:0007669"/>
    <property type="project" value="InterPro"/>
</dbReference>
<evidence type="ECO:0000256" key="6">
    <source>
        <dbReference type="ARBA" id="ARBA00023242"/>
    </source>
</evidence>
<comment type="similarity">
    <text evidence="2 7">Belongs to the TFIIF alpha subunit family.</text>
</comment>
<gene>
    <name evidence="9" type="ORF">NEMVEDRAFT_v1g82479</name>
</gene>
<evidence type="ECO:0000256" key="5">
    <source>
        <dbReference type="ARBA" id="ARBA00023163"/>
    </source>
</evidence>
<keyword evidence="5 7" id="KW-0804">Transcription</keyword>
<evidence type="ECO:0000256" key="8">
    <source>
        <dbReference type="SAM" id="MobiDB-lite"/>
    </source>
</evidence>
<dbReference type="Proteomes" id="UP000001593">
    <property type="component" value="Unassembled WGS sequence"/>
</dbReference>
<keyword evidence="4 7" id="KW-0238">DNA-binding</keyword>
<evidence type="ECO:0000256" key="7">
    <source>
        <dbReference type="RuleBase" id="RU366044"/>
    </source>
</evidence>
<dbReference type="InParanoid" id="A7RIQ9"/>
<evidence type="ECO:0000256" key="1">
    <source>
        <dbReference type="ARBA" id="ARBA00004123"/>
    </source>
</evidence>
<dbReference type="PANTHER" id="PTHR13011:SF0">
    <property type="entry name" value="GENERAL TRANSCRIPTION FACTOR IIF SUBUNIT 1"/>
    <property type="match status" value="1"/>
</dbReference>
<evidence type="ECO:0000313" key="9">
    <source>
        <dbReference type="EMBL" id="EDO48760.1"/>
    </source>
</evidence>
<dbReference type="InterPro" id="IPR011039">
    <property type="entry name" value="TFIIF_interaction"/>
</dbReference>